<dbReference type="InterPro" id="IPR011055">
    <property type="entry name" value="Dup_hybrid_motif"/>
</dbReference>
<comment type="caution">
    <text evidence="2">The sequence shown here is derived from an EMBL/GenBank/DDBJ whole genome shotgun (WGS) entry which is preliminary data.</text>
</comment>
<feature type="compositionally biased region" description="Basic and acidic residues" evidence="1">
    <location>
        <begin position="335"/>
        <end position="345"/>
    </location>
</feature>
<dbReference type="SUPFAM" id="SSF51261">
    <property type="entry name" value="Duplicated hybrid motif"/>
    <property type="match status" value="1"/>
</dbReference>
<dbReference type="InterPro" id="IPR013783">
    <property type="entry name" value="Ig-like_fold"/>
</dbReference>
<gene>
    <name evidence="2" type="ORF">HZA61_08950</name>
</gene>
<dbReference type="PANTHER" id="PTHR21666">
    <property type="entry name" value="PEPTIDASE-RELATED"/>
    <property type="match status" value="1"/>
</dbReference>
<dbReference type="PANTHER" id="PTHR21666:SF270">
    <property type="entry name" value="MUREIN HYDROLASE ACTIVATOR ENVC"/>
    <property type="match status" value="1"/>
</dbReference>
<dbReference type="AlphaFoldDB" id="A0A933W944"/>
<evidence type="ECO:0000256" key="1">
    <source>
        <dbReference type="SAM" id="MobiDB-lite"/>
    </source>
</evidence>
<evidence type="ECO:0000313" key="2">
    <source>
        <dbReference type="EMBL" id="MBI5169601.1"/>
    </source>
</evidence>
<proteinExistence type="predicted"/>
<dbReference type="CDD" id="cd12797">
    <property type="entry name" value="M23_peptidase"/>
    <property type="match status" value="1"/>
</dbReference>
<protein>
    <submittedName>
        <fullName evidence="2">M23 family metallopeptidase</fullName>
    </submittedName>
</protein>
<dbReference type="InterPro" id="IPR050570">
    <property type="entry name" value="Cell_wall_metabolism_enzyme"/>
</dbReference>
<name>A0A933W944_UNCEI</name>
<feature type="region of interest" description="Disordered" evidence="1">
    <location>
        <begin position="331"/>
        <end position="357"/>
    </location>
</feature>
<sequence length="667" mass="72812">MAAPLDRPVEVAPLASMRLTGGFGELRSNHFHAGLDLSTGGRVGAPVRAPLACTVERVRASGVGYGRSLYVRAADGRLFVFGHLDAFAPALAAYVDSVQRAVAQYEQDLWPPAGRFRFASGETLAWSGESGAGAPHLHVEVRHGDFALSPLRAGLSMPRDDGAPVIESVVLETISLGARVERRASPFTWRPGMSDTIVVRGAARAIVRARSGLAGAGDVPAWSTAIEWSGWTIEARLDSISWAGEMAQLDWLVDRGRVNGAAANGGMILWAAPGARPRFLRTNVPEGVTGGTLVVSPGEAARPLLVRARDVNGRESTRTLWLRAPRTADELADAVDERKPRPKSSDEDEPEDRGYPWWDVASLPGGDLLRVRLKWVGGDEFAGLRDARIAHVGWPDSTGERATWDGQAWSAIVPAGTLPNDDSFWMLGTRPDSSTCSSGFSCMTWRAGEDRLILPNDDSKFSIPPGGVFEPSSIVTSYMPNRATDRRWTLNYLRVEPRRLPLAKPIGIALRLRAHHPREGVGLYRRDSDGDWEFQRASFDTAGRWYQAETSTLGEFALLRDVAPPVVRTAKPPRRASAGAYSRWQLVAQVSDALSGIDARLTRFVVDGQPVPSEWDPEERQLRWRPLLPPAKGRHSYEVVATDRAGLVTRTRGTFVLDSAREVNPSR</sequence>
<organism evidence="2 3">
    <name type="scientific">Eiseniibacteriota bacterium</name>
    <dbReference type="NCBI Taxonomy" id="2212470"/>
    <lineage>
        <taxon>Bacteria</taxon>
        <taxon>Candidatus Eiseniibacteriota</taxon>
    </lineage>
</organism>
<dbReference type="EMBL" id="JACRIW010000058">
    <property type="protein sequence ID" value="MBI5169601.1"/>
    <property type="molecule type" value="Genomic_DNA"/>
</dbReference>
<dbReference type="Gene3D" id="2.70.70.10">
    <property type="entry name" value="Glucose Permease (Domain IIA)"/>
    <property type="match status" value="1"/>
</dbReference>
<dbReference type="GO" id="GO:0004222">
    <property type="term" value="F:metalloendopeptidase activity"/>
    <property type="evidence" value="ECO:0007669"/>
    <property type="project" value="TreeGrafter"/>
</dbReference>
<dbReference type="Gene3D" id="2.60.40.10">
    <property type="entry name" value="Immunoglobulins"/>
    <property type="match status" value="1"/>
</dbReference>
<accession>A0A933W944</accession>
<evidence type="ECO:0000313" key="3">
    <source>
        <dbReference type="Proteomes" id="UP000696931"/>
    </source>
</evidence>
<dbReference type="Proteomes" id="UP000696931">
    <property type="component" value="Unassembled WGS sequence"/>
</dbReference>
<reference evidence="2" key="1">
    <citation type="submission" date="2020-07" db="EMBL/GenBank/DDBJ databases">
        <title>Huge and variable diversity of episymbiotic CPR bacteria and DPANN archaea in groundwater ecosystems.</title>
        <authorList>
            <person name="He C.Y."/>
            <person name="Keren R."/>
            <person name="Whittaker M."/>
            <person name="Farag I.F."/>
            <person name="Doudna J."/>
            <person name="Cate J.H.D."/>
            <person name="Banfield J.F."/>
        </authorList>
    </citation>
    <scope>NUCLEOTIDE SEQUENCE</scope>
    <source>
        <strain evidence="2">NC_groundwater_1813_Pr3_B-0.1um_71_17</strain>
    </source>
</reference>